<comment type="caution">
    <text evidence="1">The sequence shown here is derived from an EMBL/GenBank/DDBJ whole genome shotgun (WGS) entry which is preliminary data.</text>
</comment>
<evidence type="ECO:0000313" key="1">
    <source>
        <dbReference type="EMBL" id="CAK9136858.1"/>
    </source>
</evidence>
<organism evidence="1 2">
    <name type="scientific">Ilex paraguariensis</name>
    <name type="common">yerba mate</name>
    <dbReference type="NCBI Taxonomy" id="185542"/>
    <lineage>
        <taxon>Eukaryota</taxon>
        <taxon>Viridiplantae</taxon>
        <taxon>Streptophyta</taxon>
        <taxon>Embryophyta</taxon>
        <taxon>Tracheophyta</taxon>
        <taxon>Spermatophyta</taxon>
        <taxon>Magnoliopsida</taxon>
        <taxon>eudicotyledons</taxon>
        <taxon>Gunneridae</taxon>
        <taxon>Pentapetalae</taxon>
        <taxon>asterids</taxon>
        <taxon>campanulids</taxon>
        <taxon>Aquifoliales</taxon>
        <taxon>Aquifoliaceae</taxon>
        <taxon>Ilex</taxon>
    </lineage>
</organism>
<name>A0ABC8R2P4_9AQUA</name>
<gene>
    <name evidence="1" type="ORF">ILEXP_LOCUS3865</name>
</gene>
<proteinExistence type="predicted"/>
<dbReference type="Proteomes" id="UP001642360">
    <property type="component" value="Unassembled WGS sequence"/>
</dbReference>
<keyword evidence="2" id="KW-1185">Reference proteome</keyword>
<sequence>MSKKTEVGGKECMCTTTAFWQTEVGGKECICTTTAFWQEQKNAHTTTAYWQEQQNAHNTDLIRLLKSSPINGNSKLSAGYRNYATLR</sequence>
<reference evidence="1 2" key="1">
    <citation type="submission" date="2024-02" db="EMBL/GenBank/DDBJ databases">
        <authorList>
            <person name="Vignale AGUSTIN F."/>
            <person name="Sosa J E."/>
            <person name="Modenutti C."/>
        </authorList>
    </citation>
    <scope>NUCLEOTIDE SEQUENCE [LARGE SCALE GENOMIC DNA]</scope>
</reference>
<protein>
    <submittedName>
        <fullName evidence="1">Uncharacterized protein</fullName>
    </submittedName>
</protein>
<accession>A0ABC8R2P4</accession>
<evidence type="ECO:0000313" key="2">
    <source>
        <dbReference type="Proteomes" id="UP001642360"/>
    </source>
</evidence>
<dbReference type="AlphaFoldDB" id="A0ABC8R2P4"/>
<dbReference type="EMBL" id="CAUOFW020000781">
    <property type="protein sequence ID" value="CAK9136858.1"/>
    <property type="molecule type" value="Genomic_DNA"/>
</dbReference>